<dbReference type="PATRIC" id="fig|1192688.3.peg.2654"/>
<organism evidence="1 2">
    <name type="scientific">Salmonella enterica subsp. enterica serovar Dublin str. UC16</name>
    <dbReference type="NCBI Taxonomy" id="1192688"/>
    <lineage>
        <taxon>Bacteria</taxon>
        <taxon>Pseudomonadati</taxon>
        <taxon>Pseudomonadota</taxon>
        <taxon>Gammaproteobacteria</taxon>
        <taxon>Enterobacterales</taxon>
        <taxon>Enterobacteriaceae</taxon>
        <taxon>Salmonella</taxon>
    </lineage>
</organism>
<gene>
    <name evidence="1" type="ORF">A670_02777</name>
</gene>
<dbReference type="HOGENOM" id="CLU_100547_0_0_6"/>
<evidence type="ECO:0000313" key="2">
    <source>
        <dbReference type="Proteomes" id="UP000013259"/>
    </source>
</evidence>
<dbReference type="AlphaFoldDB" id="M7S1L6"/>
<name>M7S1L6_SALDU</name>
<comment type="caution">
    <text evidence="1">The sequence shown here is derived from an EMBL/GenBank/DDBJ whole genome shotgun (WGS) entry which is preliminary data.</text>
</comment>
<accession>M7S1L6</accession>
<dbReference type="EMBL" id="APMR01000047">
    <property type="protein sequence ID" value="EMR52026.1"/>
    <property type="molecule type" value="Genomic_DNA"/>
</dbReference>
<sequence length="179" mass="20318">MPPLFTINACKSAGCRNLGLPDSPDYVWPDYRLGYPALHCRACGSYPPLFNEGEFRRWASAYIAQYAKEHGHFCPDCYQKTWIRYGRNPGGTQRLQCQYCKKVWTPKQHALNVAETPEQICSIPLLVPFQGANAFQQLYFLFSFDAVRGNILHLSSNFTLLSAGKSLHYHWKGIAPPEG</sequence>
<dbReference type="Proteomes" id="UP000013259">
    <property type="component" value="Unassembled WGS sequence"/>
</dbReference>
<evidence type="ECO:0000313" key="1">
    <source>
        <dbReference type="EMBL" id="EMR52026.1"/>
    </source>
</evidence>
<evidence type="ECO:0008006" key="3">
    <source>
        <dbReference type="Google" id="ProtNLM"/>
    </source>
</evidence>
<protein>
    <recommendedName>
        <fullName evidence="3">Cytoplasmic protein</fullName>
    </recommendedName>
</protein>
<reference evidence="1 2" key="1">
    <citation type="submission" date="2013-02" db="EMBL/GenBank/DDBJ databases">
        <authorList>
            <person name="McClelland M."/>
            <person name="Porwollik S."/>
            <person name="Desai P."/>
            <person name="Cheng P."/>
            <person name="Wollam A."/>
            <person name="Pepin K."/>
            <person name="Bhonagiri V."/>
            <person name="Fulton L."/>
            <person name="Fulton R."/>
            <person name="Delehaunty K."/>
            <person name="Fronick C."/>
            <person name="Godfrey J."/>
            <person name="Waligorski J."/>
            <person name="Appelbaum E."/>
            <person name="Tomlinson C."/>
            <person name="Warren W."/>
            <person name="Sodergren E."/>
            <person name="Weinstock G."/>
            <person name="Wilson R.K."/>
        </authorList>
    </citation>
    <scope>NUCLEOTIDE SEQUENCE [LARGE SCALE GENOMIC DNA]</scope>
    <source>
        <strain evidence="1 2">UC16</strain>
    </source>
</reference>
<proteinExistence type="predicted"/>